<organism evidence="2 3">
    <name type="scientific">Halomarina rubra</name>
    <dbReference type="NCBI Taxonomy" id="2071873"/>
    <lineage>
        <taxon>Archaea</taxon>
        <taxon>Methanobacteriati</taxon>
        <taxon>Methanobacteriota</taxon>
        <taxon>Stenosarchaea group</taxon>
        <taxon>Halobacteria</taxon>
        <taxon>Halobacteriales</taxon>
        <taxon>Natronomonadaceae</taxon>
        <taxon>Halomarina</taxon>
    </lineage>
</organism>
<evidence type="ECO:0000313" key="3">
    <source>
        <dbReference type="Proteomes" id="UP001597187"/>
    </source>
</evidence>
<feature type="transmembrane region" description="Helical" evidence="1">
    <location>
        <begin position="67"/>
        <end position="84"/>
    </location>
</feature>
<keyword evidence="1" id="KW-0472">Membrane</keyword>
<dbReference type="RefSeq" id="WP_250874795.1">
    <property type="nucleotide sequence ID" value="NZ_JALXFV010000008.1"/>
</dbReference>
<dbReference type="Proteomes" id="UP001597187">
    <property type="component" value="Unassembled WGS sequence"/>
</dbReference>
<keyword evidence="1" id="KW-1133">Transmembrane helix</keyword>
<name>A0ABD6AZ64_9EURY</name>
<evidence type="ECO:0008006" key="4">
    <source>
        <dbReference type="Google" id="ProtNLM"/>
    </source>
</evidence>
<accession>A0ABD6AZ64</accession>
<comment type="caution">
    <text evidence="2">The sequence shown here is derived from an EMBL/GenBank/DDBJ whole genome shotgun (WGS) entry which is preliminary data.</text>
</comment>
<reference evidence="2 3" key="1">
    <citation type="journal article" date="2019" name="Int. J. Syst. Evol. Microbiol.">
        <title>The Global Catalogue of Microorganisms (GCM) 10K type strain sequencing project: providing services to taxonomists for standard genome sequencing and annotation.</title>
        <authorList>
            <consortium name="The Broad Institute Genomics Platform"/>
            <consortium name="The Broad Institute Genome Sequencing Center for Infectious Disease"/>
            <person name="Wu L."/>
            <person name="Ma J."/>
        </authorList>
    </citation>
    <scope>NUCLEOTIDE SEQUENCE [LARGE SCALE GENOMIC DNA]</scope>
    <source>
        <strain evidence="2 3">CGMCC 1.12563</strain>
    </source>
</reference>
<proteinExistence type="predicted"/>
<dbReference type="AlphaFoldDB" id="A0ABD6AZ64"/>
<feature type="transmembrane region" description="Helical" evidence="1">
    <location>
        <begin position="32"/>
        <end position="55"/>
    </location>
</feature>
<keyword evidence="1" id="KW-0812">Transmembrane</keyword>
<evidence type="ECO:0000313" key="2">
    <source>
        <dbReference type="EMBL" id="MFD1514862.1"/>
    </source>
</evidence>
<protein>
    <recommendedName>
        <fullName evidence="4">Major facilitator superfamily (MFS) profile domain-containing protein</fullName>
    </recommendedName>
</protein>
<sequence>MNFERSFWVGFTGCGVLLAALSLPSVVTEATVLAVLLGGAGVGMALSGGVALVLVNDPRGPTEPSRAAAAVLGVTAVVLVGYAVDALVGAG</sequence>
<dbReference type="EMBL" id="JBHUDC010000008">
    <property type="protein sequence ID" value="MFD1514862.1"/>
    <property type="molecule type" value="Genomic_DNA"/>
</dbReference>
<gene>
    <name evidence="2" type="ORF">ACFSBT_16390</name>
</gene>
<keyword evidence="3" id="KW-1185">Reference proteome</keyword>
<evidence type="ECO:0000256" key="1">
    <source>
        <dbReference type="SAM" id="Phobius"/>
    </source>
</evidence>